<dbReference type="HAMAP" id="MF_04083">
    <property type="entry name" value="HIV_ENV"/>
    <property type="match status" value="1"/>
</dbReference>
<keyword evidence="20 32" id="KW-0261">Viral envelope protein</keyword>
<feature type="chain" id="PRO_5023259110" description="Envelope glycoprotein gp160" evidence="32">
    <location>
        <begin position="32"/>
        <end position="852"/>
    </location>
</feature>
<comment type="domain">
    <text evidence="32">Some of the most genetically diverse regions of the viral genome are present in Env. They are called variable regions 1 through 5 (V1 through V5). Coreceptor usage of gp120 is determined mainly by the primary structure of the third variable region (V3) in the outer domain of gp120. The sequence of V3 determines which coreceptor, CCR5 and/or CXCR4 (corresponding to R5/macrophage, X4/T cell and R5X4/T cell and macrophage tropism), is used to trigger the fusion potential of the Env complex, and hence which cells the virus can infect. Binding to CCR5 involves a region adjacent in addition to V3.</text>
</comment>
<dbReference type="FunFam" id="1.20.5.490:FF:000001">
    <property type="entry name" value="Envelope glycoprotein gp160"/>
    <property type="match status" value="1"/>
</dbReference>
<organism evidence="36">
    <name type="scientific">Human immunodeficiency virus type 1</name>
    <name type="common">HIV-1</name>
    <dbReference type="NCBI Taxonomy" id="11676"/>
    <lineage>
        <taxon>Viruses</taxon>
        <taxon>Riboviria</taxon>
        <taxon>Pararnavirae</taxon>
        <taxon>Artverviricota</taxon>
        <taxon>Revtraviricetes</taxon>
        <taxon>Ortervirales</taxon>
        <taxon>Retroviridae</taxon>
        <taxon>Orthoretrovirinae</taxon>
        <taxon>Lentivirus</taxon>
        <taxon>Lentivirus humimdef1</taxon>
    </lineage>
</organism>
<comment type="function">
    <text evidence="32">Envelope glycoprotein gp160: Oligomerizes in the host endoplasmic reticulum into predominantly trimers. In a second time, gp160 transits in the host Golgi, where glycosylation is completed. The precursor is then proteolytically cleaved in the trans-Golgi and thereby activated by cellular furin or furin-like proteases to produce gp120 and gp41.</text>
</comment>
<feature type="disulfide bond" evidence="32">
    <location>
        <begin position="216"/>
        <end position="245"/>
    </location>
</feature>
<evidence type="ECO:0000256" key="13">
    <source>
        <dbReference type="ARBA" id="ARBA00022685"/>
    </source>
</evidence>
<evidence type="ECO:0000256" key="11">
    <source>
        <dbReference type="ARBA" id="ARBA00022581"/>
    </source>
</evidence>
<dbReference type="Pfam" id="PF00516">
    <property type="entry name" value="GP120"/>
    <property type="match status" value="2"/>
</dbReference>
<comment type="subcellular location">
    <subcellularLocation>
        <location evidence="3">Host cell membrane</location>
        <topology evidence="3">Peripheral membrane protein</topology>
    </subcellularLocation>
    <subcellularLocation>
        <location evidence="1">Host cell membrane</location>
        <topology evidence="1">Single-pass type I membrane protein</topology>
    </subcellularLocation>
    <subcellularLocation>
        <location evidence="2">Host endosome membrane</location>
        <topology evidence="2">Peripheral membrane protein</topology>
    </subcellularLocation>
    <subcellularLocation>
        <location evidence="5">Host endosome membrane</location>
        <topology evidence="5">Single-pass type I membrane protein</topology>
    </subcellularLocation>
    <subcellularLocation>
        <location evidence="6">Virion membrane</location>
        <topology evidence="6">Peripheral membrane protein</topology>
    </subcellularLocation>
    <subcellularLocation>
        <location evidence="4">Virion membrane</location>
        <topology evidence="4">Single-pass type I membrane protein</topology>
    </subcellularLocation>
</comment>
<feature type="domain" description="Human immunodeficiency virus 1 envelope glycoprotein Gp120" evidence="34">
    <location>
        <begin position="135"/>
        <end position="500"/>
    </location>
</feature>
<feature type="short sequence motif" description="YXXL motif; contains endocytosis signal" evidence="32">
    <location>
        <begin position="701"/>
        <end position="704"/>
    </location>
</feature>
<dbReference type="GO" id="GO:0044175">
    <property type="term" value="C:host cell endosome membrane"/>
    <property type="evidence" value="ECO:0007669"/>
    <property type="project" value="UniProtKB-SubCell"/>
</dbReference>
<comment type="miscellaneous">
    <text evidence="32">HIV-1 lineages are divided in three main groups, M (for Major), O (for Outlier), and N (for New, or Non-M, Non-O). The vast majority of strains found worldwide belong to the group M. Group O seems to be endemic to and largely confined to Cameroon and neighboring countries in West Central Africa, where these viruses represent a small minority of HIV-1 strains. The group N is represented by a limited number of isolates from Cameroonian persons. The group M is further subdivided in 9 clades or subtypes (A to D, F to H, J and K).</text>
</comment>
<dbReference type="GO" id="GO:0005198">
    <property type="term" value="F:structural molecule activity"/>
    <property type="evidence" value="ECO:0007669"/>
    <property type="project" value="UniProtKB-UniRule"/>
</dbReference>
<feature type="region of interest" description="Fusion peptide" evidence="32">
    <location>
        <begin position="501"/>
        <end position="521"/>
    </location>
</feature>
<comment type="caution">
    <text evidence="32 33">Lacks conserved residue(s) required for the propagation of feature annotation.</text>
</comment>
<comment type="domain">
    <text evidence="32">The CD4-binding region is targeted by the antibody b12.</text>
</comment>
<keyword evidence="15 32" id="KW-0053">Apoptosis</keyword>
<dbReference type="GO" id="GO:1903911">
    <property type="term" value="P:positive regulation of receptor clustering"/>
    <property type="evidence" value="ECO:0007669"/>
    <property type="project" value="UniProtKB-UniRule"/>
</dbReference>
<reference evidence="36" key="1">
    <citation type="journal article" date="2018" name="Nat. Commun.">
        <title>Tracking HIV-1 recombination to resolve its contribution to HIV-1 evolution in natural infection.</title>
        <authorList>
            <person name="Song H."/>
            <person name="Giorgi E.E."/>
            <person name="Ganusov V.V."/>
            <person name="Cai F."/>
            <person name="Athreya G."/>
            <person name="Yoon H."/>
            <person name="Carja O."/>
            <person name="Hora B."/>
            <person name="Hraber P."/>
            <person name="Jiang C."/>
            <person name="Wang S."/>
            <person name="Li H."/>
            <person name="Salazar-Gonzalez J.F."/>
            <person name="Salazar M.G."/>
            <person name="Goonetilleke N."/>
            <person name="Keele B."/>
            <person name="Montefiori D.C."/>
            <person name="Cohen M.S."/>
            <person name="Shaw G.M."/>
            <person name="Hahn B.H."/>
            <person name="McMichael A.J."/>
            <person name="Haynes B.F."/>
            <person name="Korber B."/>
            <person name="Battacharya T."/>
            <person name="Gao F."/>
        </authorList>
    </citation>
    <scope>NUCLEOTIDE SEQUENCE</scope>
    <source>
        <strain evidence="36">703010200.3.d0074.ipe018.br.e-TA2</strain>
    </source>
</reference>
<dbReference type="GO" id="GO:0019082">
    <property type="term" value="P:viral protein processing"/>
    <property type="evidence" value="ECO:0007669"/>
    <property type="project" value="UniProtKB-UniRule"/>
</dbReference>
<evidence type="ECO:0000256" key="12">
    <source>
        <dbReference type="ARBA" id="ARBA00022595"/>
    </source>
</evidence>
<organismHost>
    <name type="scientific">Homo sapiens</name>
    <name type="common">Human</name>
    <dbReference type="NCBI Taxonomy" id="9606"/>
</organismHost>
<feature type="domain" description="Human immunodeficiency virus 1 envelope glycoprotein Gp120" evidence="34">
    <location>
        <begin position="33"/>
        <end position="132"/>
    </location>
</feature>
<feature type="region of interest" description="MPER; binding to GalCer" evidence="32">
    <location>
        <begin position="651"/>
        <end position="672"/>
    </location>
</feature>
<proteinExistence type="inferred from homology"/>
<comment type="miscellaneous">
    <text evidence="32">Inhibitors targeting HIV-1 viral envelope proteins are used as antiretroviral drugs. Attachment of virions to the cell surface via non-specific interactions and CD4 binding can be blocked by inhibitors that include cyanovirin-N, cyclotriazadisulfonamide analogs, PRO 2000, TNX 355 and PRO 542. In addition, BMS 806 can block CD4-induced conformational changes. Env interactions with the coreceptor molecules can be targeted by CCR5 antagonists including SCH-D, maraviroc (UK 427857) and aplaviroc (GW 873140), and the CXCR4 antagonist AMD 070. Fusion of viral and cellular membranes can be inhibited by peptides such as enfuvirtide and tifuvirtide (T 1249). Resistance to inhibitors associated with mutations in Env are observed. Most of the time, single mutations confer only a modest reduction in drug susceptibility. Combination of several mutations is usually required to develop a high-level drug resistance.</text>
</comment>
<dbReference type="InterPro" id="IPR037527">
    <property type="entry name" value="Gp160"/>
</dbReference>
<dbReference type="FunFam" id="2.170.40.20:FF:000003">
    <property type="entry name" value="Envelope glycoprotein gp160"/>
    <property type="match status" value="1"/>
</dbReference>
<comment type="domain">
    <text evidence="32 33">The 17 amino acids long immunosuppressive region is present in many retroviral envelope proteins. Synthetic peptides derived from this relatively conserved sequence inhibit immune function in vitro and in vivo.</text>
</comment>
<feature type="site" description="Cleavage; by host furin" evidence="32">
    <location>
        <begin position="500"/>
        <end position="501"/>
    </location>
</feature>
<comment type="subunit">
    <text evidence="32">The mature envelope protein (Env) consists of a homotrimer of non-covalently associated gp120-gp41 heterodimers. The resulting complex protrudes from the virus surface as a spike. There seems to be as few as 10 spikes on the average virion. Surface protein gp120 interacts with host CD4, CCR5 and CXCR4. Gp120 also interacts with the C-type lectins CD209/DC-SIGN and CLEC4M/DC-SIGNR (collectively referred to as DC-SIGN(R)). Gp120 and gp41 interact with GalCer. Gp120 interacts with host ITGA4/ITGB7 complex; on CD4+ T-cells, this interaction results in rapid activation of integrin ITGAL/LFA-1, which facilitates efficient cell-to-cell spreading of HIV-1. Gp120 interacts with cell-associated heparan sulfate; this interaction increases virus infectivity on permissive cells and may be involved in infection of CD4- cells.</text>
</comment>
<evidence type="ECO:0000256" key="9">
    <source>
        <dbReference type="ARBA" id="ARBA00022511"/>
    </source>
</evidence>
<evidence type="ECO:0000256" key="24">
    <source>
        <dbReference type="ARBA" id="ARBA00023054"/>
    </source>
</evidence>
<comment type="function">
    <text evidence="32">Surface protein gp120: Attaches the virus to the host lymphoid cell by binding to the primary receptor CD4. This interaction induces a structural rearrangement creating a high affinity binding site for a chemokine coreceptor like CXCR4 and/or CCR5. Acts as a ligand for CD209/DC-SIGN and CLEC4M/DC-SIGNR, which are respectively found on dendritic cells (DCs), and on endothelial cells of liver sinusoids and lymph node sinuses. These interactions allow capture of viral particles at mucosal surfaces by these cells and subsequent transmission to permissive cells. HIV subverts the migration properties of dendritic cells to gain access to CD4+ T-cells in lymph nodes. Virus transmission to permissive T-cells occurs either in trans (without DCs infection, through viral capture and transmission), or in cis (following DCs productive infection, through the usual CD4-gp120 interaction), thereby inducing a robust infection. In trans infection, bound virions remain infectious over days and it is proposed that they are not degraded, but protected in non-lysosomal acidic organelles within the DCs close to the cell membrane thus contributing to the viral infectious potential during DCs' migration from the periphery to the lymphoid tissues. On arrival at lymphoid tissues, intact virions recycle back to DCs' cell surface allowing virus transmission to CD4+ T-cells.</text>
</comment>
<evidence type="ECO:0000256" key="8">
    <source>
        <dbReference type="ARBA" id="ARBA00022510"/>
    </source>
</evidence>
<comment type="PTM">
    <text evidence="32">Highly glycosylated by host. The high number of glycan on the protein is reffered to as 'glycan shield' because it contributes to hide protein sequence from adaptive immune system.</text>
</comment>
<keyword evidence="10 32" id="KW-1165">Clathrin-mediated endocytosis of virus by host</keyword>
<comment type="PTM">
    <text evidence="32">Specific enzymatic cleavages in vivo yield mature proteins. Envelope glycoproteins are synthesized as a inactive precursor that is heavily N-glycosylated and processed likely by host cell furin in the Golgi to yield the mature SU and TM proteins. The cleavage site between SU and TM requires the minimal sequence [KR]-X-[KR]-R. About 2 of the 9 disulfide bonds of gp41 are reduced by P4HB/PDI, following binding to CD4 receptor.</text>
</comment>
<keyword evidence="11 32" id="KW-0945">Host-virus interaction</keyword>
<dbReference type="InterPro" id="IPR000328">
    <property type="entry name" value="GP41-like"/>
</dbReference>
<keyword evidence="9 32" id="KW-1032">Host cell membrane</keyword>
<dbReference type="InterPro" id="IPR000777">
    <property type="entry name" value="HIV1_Gp120"/>
</dbReference>
<dbReference type="GO" id="GO:0019062">
    <property type="term" value="P:virion attachment to host cell"/>
    <property type="evidence" value="ECO:0007669"/>
    <property type="project" value="UniProtKB-UniRule"/>
</dbReference>
<feature type="domain" description="Retroviral envelope protein GP41-like" evidence="35">
    <location>
        <begin position="519"/>
        <end position="709"/>
    </location>
</feature>
<dbReference type="SUPFAM" id="SSF58069">
    <property type="entry name" value="Virus ectodomain"/>
    <property type="match status" value="1"/>
</dbReference>
<dbReference type="Gene3D" id="1.20.5.490">
    <property type="entry name" value="Single helix bin"/>
    <property type="match status" value="1"/>
</dbReference>
<dbReference type="Pfam" id="PF00517">
    <property type="entry name" value="GP41"/>
    <property type="match status" value="1"/>
</dbReference>
<feature type="chain" id="PRO_5023259109" description="Transmembrane protein gp41" evidence="32">
    <location>
        <begin position="501"/>
        <end position="852"/>
    </location>
</feature>
<comment type="domain">
    <text evidence="32">The membrane proximal external region (MPER) present in gp41 is a tryptophan-rich region recognized by the antibodies 2F5, Z13, and 4E10. MPER seems to play a role in fusion.</text>
</comment>
<evidence type="ECO:0000256" key="10">
    <source>
        <dbReference type="ARBA" id="ARBA00022570"/>
    </source>
</evidence>
<dbReference type="InterPro" id="IPR036377">
    <property type="entry name" value="Gp120_core_sf"/>
</dbReference>
<dbReference type="FunFam" id="1.10.287.210:FF:000001">
    <property type="entry name" value="Envelope glycoprotein gp160"/>
    <property type="match status" value="1"/>
</dbReference>
<keyword evidence="28 32" id="KW-0325">Glycoprotein</keyword>
<dbReference type="GO" id="GO:0052031">
    <property type="term" value="P:symbiont-mediated perturbation of host defense response"/>
    <property type="evidence" value="ECO:0007669"/>
    <property type="project" value="UniProtKB-UniRule"/>
</dbReference>
<accession>A0A2S1D8N9</accession>
<evidence type="ECO:0000256" key="4">
    <source>
        <dbReference type="ARBA" id="ARBA00004563"/>
    </source>
</evidence>
<comment type="domain">
    <text evidence="32">The YXXL motif is involved in determining the exact site of viral release at the surface of infected mononuclear cells and promotes endocytosis. YXXL and di-leucine endocytosis motifs interact directly or indirectly with the clathrin adapter complexes, opperate independently, and their activities are not additive.</text>
</comment>
<name>A0A2S1D8N9_HV1</name>
<feature type="transmembrane region" description="Helical" evidence="33">
    <location>
        <begin position="667"/>
        <end position="694"/>
    </location>
</feature>
<dbReference type="GO" id="GO:1903908">
    <property type="term" value="P:positive regulation of plasma membrane raft polarization"/>
    <property type="evidence" value="ECO:0007669"/>
    <property type="project" value="UniProtKB-UniRule"/>
</dbReference>
<evidence type="ECO:0000256" key="29">
    <source>
        <dbReference type="ARBA" id="ARBA00023280"/>
    </source>
</evidence>
<keyword evidence="13 32" id="KW-0165">Cleavage on pair of basic residues</keyword>
<keyword evidence="18 32" id="KW-0946">Virion</keyword>
<keyword evidence="14 32" id="KW-0812">Transmembrane</keyword>
<evidence type="ECO:0000256" key="32">
    <source>
        <dbReference type="HAMAP-Rule" id="MF_04083"/>
    </source>
</evidence>
<dbReference type="GO" id="GO:0075512">
    <property type="term" value="P:clathrin-dependent endocytosis of virus by host cell"/>
    <property type="evidence" value="ECO:0007669"/>
    <property type="project" value="UniProtKB-UniRule"/>
</dbReference>
<dbReference type="Gene3D" id="1.10.287.210">
    <property type="match status" value="1"/>
</dbReference>
<comment type="similarity">
    <text evidence="32">Belongs to the HIV-1 env protein family.</text>
</comment>
<feature type="region of interest" description="Immunosuppression" evidence="32">
    <location>
        <begin position="563"/>
        <end position="581"/>
    </location>
</feature>
<evidence type="ECO:0000256" key="15">
    <source>
        <dbReference type="ARBA" id="ARBA00022703"/>
    </source>
</evidence>
<dbReference type="EMBL" id="MF499989">
    <property type="protein sequence ID" value="AWD44068.1"/>
    <property type="molecule type" value="Genomic_RNA"/>
</dbReference>
<feature type="disulfide bond" evidence="32">
    <location>
        <begin position="53"/>
        <end position="73"/>
    </location>
</feature>
<dbReference type="GO" id="GO:0016020">
    <property type="term" value="C:membrane"/>
    <property type="evidence" value="ECO:0007669"/>
    <property type="project" value="UniProtKB-UniRule"/>
</dbReference>
<keyword evidence="16 32" id="KW-0732">Signal</keyword>
<keyword evidence="19 32" id="KW-1043">Host membrane</keyword>
<keyword evidence="24 32" id="KW-0175">Coiled coil</keyword>
<evidence type="ECO:0000256" key="23">
    <source>
        <dbReference type="ARBA" id="ARBA00023046"/>
    </source>
</evidence>
<evidence type="ECO:0000256" key="6">
    <source>
        <dbReference type="ARBA" id="ARBA00004650"/>
    </source>
</evidence>
<dbReference type="FunFam" id="2.170.40.20:FF:000004">
    <property type="entry name" value="Envelope glycoprotein gp160"/>
    <property type="match status" value="1"/>
</dbReference>
<dbReference type="Gene3D" id="2.170.40.20">
    <property type="entry name" value="Human immunodeficiency virus 1, Gp160, envelope glycoprotein"/>
    <property type="match status" value="2"/>
</dbReference>
<keyword evidence="31 32" id="KW-1160">Virus entry into host cell</keyword>
<keyword evidence="7 32" id="KW-1168">Fusion of virus membrane with host membrane</keyword>
<dbReference type="GO" id="GO:0019031">
    <property type="term" value="C:viral envelope"/>
    <property type="evidence" value="ECO:0007669"/>
    <property type="project" value="UniProtKB-KW"/>
</dbReference>
<sequence length="852" mass="96419">MRVKEISRNCPHWWIWGILGFWMLMICNGQGKLWVTVYYGVPVWREAKTTLFCASDAKAYDQEVHNVWATHACVPTDPKPQEIVLENVTENFNMWTNGMVDQMHDDIISLWDQSLKPCVKLTPLCVTLNCTNNITISNITISNNKSEEMKNCSFSVSTELKDKKQKQNALFYTLDIVPLNENNDSNGEYRLISCNTSAITQACPKVSFDPIPIHYCAPAGYAILKCNNETFNGTGPCKNVSTVQCTHGIKPVVSTQLLLNGSLAEGEIVIRSQNITDNAKTIIVHLPKAVKINCTRPNNNTRKSVRIGPGQTFYATGGIIGDIRQAHCNISKKDWNETLQEVGKKLAKYFPNKTISFNHSSGGDLEITTHSFNCRGEFFYCNTSKLFNSTYNPNGTKDNSSSVITLSCRIKQIINMWQEVGRAMYAPPIEGKITCRSDITGLLLTRDGGNNNTEEIFRPGGGNMKDNWRSELYKYKVVEIKPLGVAPTKAKRRVVEREKRAVGIGAVFLGFLGAAGSTMGAASITLTVQARQLLSGIVQQQSNLLKAIEAQQHMLRLTVWGIKQLQARVLAIERYLQDQQLLGIWGCSGKLICTTSVPWNESWSNISYDTIWGNMTWMQWEKEIDNHTGTIYRLLEESQNQQERNEKDLLALESWDSLWNWFSITKWLWYIKIFIMIVGGLIGLRIIFAVLSIVNRVRQGYSPLSFQTLIPNPRGLDRLERIEEEGGEQDKDRSIRLVNGFLALFWDDLRSLCLFSYHRLRDLTLVTARTVELLGSSSLRGIQRGWEVLKYLGSLVQYWCLELKRSAISLLDTVAIAVAEGTDRIIELIQRIGRAIYHIPRRIRQGFEAALQ</sequence>
<evidence type="ECO:0000259" key="34">
    <source>
        <dbReference type="Pfam" id="PF00516"/>
    </source>
</evidence>
<evidence type="ECO:0000256" key="7">
    <source>
        <dbReference type="ARBA" id="ARBA00022506"/>
    </source>
</evidence>
<evidence type="ECO:0000256" key="22">
    <source>
        <dbReference type="ARBA" id="ARBA00022989"/>
    </source>
</evidence>
<keyword evidence="29 32" id="KW-0899">Viral immunoevasion</keyword>
<evidence type="ECO:0000259" key="35">
    <source>
        <dbReference type="Pfam" id="PF00517"/>
    </source>
</evidence>
<dbReference type="CDD" id="cd09909">
    <property type="entry name" value="HIV-1-like_HR1-HR2"/>
    <property type="match status" value="1"/>
</dbReference>
<evidence type="ECO:0000256" key="1">
    <source>
        <dbReference type="ARBA" id="ARBA00004402"/>
    </source>
</evidence>
<evidence type="ECO:0000256" key="3">
    <source>
        <dbReference type="ARBA" id="ARBA00004505"/>
    </source>
</evidence>
<keyword evidence="12 32" id="KW-1162">Viral penetration into host cytoplasm</keyword>
<evidence type="ECO:0000256" key="27">
    <source>
        <dbReference type="ARBA" id="ARBA00023157"/>
    </source>
</evidence>
<keyword evidence="23 32" id="KW-1039">Host endosome</keyword>
<dbReference type="GO" id="GO:0055036">
    <property type="term" value="C:virion membrane"/>
    <property type="evidence" value="ECO:0007669"/>
    <property type="project" value="UniProtKB-SubCell"/>
</dbReference>
<feature type="transmembrane region" description="Helical" evidence="33">
    <location>
        <begin position="501"/>
        <end position="524"/>
    </location>
</feature>
<feature type="disulfide bond" evidence="32">
    <location>
        <begin position="226"/>
        <end position="237"/>
    </location>
</feature>
<feature type="region of interest" description="CD4-binding loop" evidence="32">
    <location>
        <begin position="360"/>
        <end position="370"/>
    </location>
</feature>
<evidence type="ECO:0000256" key="33">
    <source>
        <dbReference type="RuleBase" id="RU363095"/>
    </source>
</evidence>
<evidence type="ECO:0000313" key="36">
    <source>
        <dbReference type="EMBL" id="AWD44068.1"/>
    </source>
</evidence>
<comment type="subcellular location">
    <molecule>Surface protein gp120</molecule>
    <subcellularLocation>
        <location evidence="32">Virion membrane</location>
        <topology evidence="32">Peripheral membrane protein</topology>
    </subcellularLocation>
    <subcellularLocation>
        <location evidence="32">Host cell membrane</location>
        <topology evidence="32">Peripheral membrane protein</topology>
    </subcellularLocation>
    <subcellularLocation>
        <location evidence="32">Host endosome membrane</location>
        <topology evidence="32">Single-pass type I membrane protein</topology>
    </subcellularLocation>
    <text evidence="32">The surface protein is not anchored to the viral envelope, but associates with the extravirion surface through its binding to TM. It is probably concentrated at the site of budding and incorporated into the virions possibly by contacts between the cytoplasmic tail of Env and the N-terminus of Gag.</text>
</comment>
<dbReference type="GO" id="GO:0019064">
    <property type="term" value="P:fusion of virus membrane with host plasma membrane"/>
    <property type="evidence" value="ECO:0007669"/>
    <property type="project" value="UniProtKB-UniRule"/>
</dbReference>
<feature type="transmembrane region" description="Helical" evidence="33">
    <location>
        <begin position="12"/>
        <end position="29"/>
    </location>
</feature>
<keyword evidence="21 32" id="KW-1164">Virus endocytosis by host</keyword>
<evidence type="ECO:0000256" key="14">
    <source>
        <dbReference type="ARBA" id="ARBA00022692"/>
    </source>
</evidence>
<dbReference type="GO" id="GO:0039654">
    <property type="term" value="P:fusion of virus membrane with host endosome membrane"/>
    <property type="evidence" value="ECO:0007669"/>
    <property type="project" value="UniProtKB-UniRule"/>
</dbReference>
<evidence type="ECO:0000256" key="20">
    <source>
        <dbReference type="ARBA" id="ARBA00022879"/>
    </source>
</evidence>
<comment type="subcellular location">
    <molecule>Transmembrane protein gp41</molecule>
    <subcellularLocation>
        <location evidence="32">Virion membrane</location>
        <topology evidence="32">Single-pass type I membrane protein</topology>
    </subcellularLocation>
    <subcellularLocation>
        <location evidence="32">Host cell membrane</location>
        <topology evidence="32">Single-pass type I membrane protein</topology>
    </subcellularLocation>
    <subcellularLocation>
        <location evidence="32">Host endosome membrane</location>
        <topology evidence="32">Single-pass type I membrane protein</topology>
    </subcellularLocation>
    <text evidence="32">It is probably concentrated at the site of budding and incorporated into the virions possibly by contacts between the cytoplasmic tail of Env and the N-terminus of Gag.</text>
</comment>
<gene>
    <name evidence="32 36" type="primary">env</name>
</gene>
<evidence type="ECO:0000256" key="25">
    <source>
        <dbReference type="ARBA" id="ARBA00023136"/>
    </source>
</evidence>
<keyword evidence="17 32" id="KW-1161">Viral attachment to host cell</keyword>
<feature type="lipid moiety-binding region" description="S-palmitoyl cysteine; by host" evidence="32">
    <location>
        <position position="753"/>
    </location>
</feature>
<evidence type="ECO:0000256" key="26">
    <source>
        <dbReference type="ARBA" id="ARBA00023139"/>
    </source>
</evidence>
<feature type="topological domain" description="Cytoplasmic" evidence="32">
    <location>
        <begin position="695"/>
        <end position="852"/>
    </location>
</feature>
<evidence type="ECO:0000256" key="17">
    <source>
        <dbReference type="ARBA" id="ARBA00022804"/>
    </source>
</evidence>
<protein>
    <recommendedName>
        <fullName evidence="32">Envelope glycoprotein gp160</fullName>
    </recommendedName>
    <alternativeName>
        <fullName evidence="32">Env polyprotein</fullName>
    </alternativeName>
    <component>
        <recommendedName>
            <fullName evidence="32">Surface protein gp120</fullName>
            <shortName evidence="32">SU</shortName>
        </recommendedName>
        <alternativeName>
            <fullName evidence="32">Glycoprotein 120</fullName>
            <shortName evidence="32">gp120</shortName>
        </alternativeName>
    </component>
    <component>
        <recommendedName>
            <fullName evidence="32">Transmembrane protein gp41</fullName>
            <shortName evidence="32">TM</shortName>
        </recommendedName>
        <alternativeName>
            <fullName evidence="32">Glycoprotein 41</fullName>
            <shortName evidence="32">gp41</shortName>
        </alternativeName>
    </component>
</protein>
<feature type="disulfide bond" evidence="32">
    <location>
        <begin position="587"/>
        <end position="593"/>
    </location>
</feature>
<evidence type="ECO:0000256" key="19">
    <source>
        <dbReference type="ARBA" id="ARBA00022870"/>
    </source>
</evidence>
<evidence type="ECO:0000256" key="21">
    <source>
        <dbReference type="ARBA" id="ARBA00022890"/>
    </source>
</evidence>
<keyword evidence="25 32" id="KW-0472">Membrane</keyword>
<keyword evidence="27 32" id="KW-1015">Disulfide bond</keyword>
<keyword evidence="30 32" id="KW-0449">Lipoprotein</keyword>
<evidence type="ECO:0000256" key="31">
    <source>
        <dbReference type="ARBA" id="ARBA00023296"/>
    </source>
</evidence>
<comment type="PTM">
    <text evidence="32">Palmitoylation of the transmembrane protein and of Env polyprotein (prior to its proteolytic cleavage) is essential for their association with host cell membrane lipid rafts. Palmitoylation is therefore required for envelope trafficking to classical lipid rafts, but not for viral replication.</text>
</comment>
<dbReference type="GO" id="GO:0020002">
    <property type="term" value="C:host cell plasma membrane"/>
    <property type="evidence" value="ECO:0007669"/>
    <property type="project" value="UniProtKB-SubCell"/>
</dbReference>
<evidence type="ECO:0000256" key="28">
    <source>
        <dbReference type="ARBA" id="ARBA00023180"/>
    </source>
</evidence>
<dbReference type="SUPFAM" id="SSF56502">
    <property type="entry name" value="gp120 core"/>
    <property type="match status" value="2"/>
</dbReference>
<keyword evidence="8 32" id="KW-1170">Fusion of virus membrane with host endosomal membrane</keyword>
<comment type="function">
    <text evidence="32">Transmembrane protein gp41: Acts as a class I viral fusion protein. Under the current model, the protein has at least 3 conformational states: pre-fusion native state, pre-hairpin intermediate state, and post-fusion hairpin state. During fusion of viral and target intracellular membranes, the coiled coil regions (heptad repeats) assume a trimer-of-hairpins structure, positioning the fusion peptide in close proximity to the C-terminal region of the ectodomain. The formation of this structure appears to drive apposition and subsequent fusion of viral and target cell membranes. Complete fusion occurs in host cell endosomes and is dynamin-dependent, however some lipid transfer might occur at the plasma membrane. The virus undergoes clathrin-dependent internalization long before endosomal fusion, thus minimizing the surface exposure of conserved viral epitopes during fusion and reducing the efficacy of inhibitors targeting these epitopes. Membranes fusion leads to delivery of the nucleocapsid into the cytoplasm.</text>
</comment>
<keyword evidence="22 32" id="KW-1133">Transmembrane helix</keyword>
<evidence type="ECO:0000256" key="30">
    <source>
        <dbReference type="ARBA" id="ARBA00023288"/>
    </source>
</evidence>
<evidence type="ECO:0000256" key="2">
    <source>
        <dbReference type="ARBA" id="ARBA00004433"/>
    </source>
</evidence>
<evidence type="ECO:0000256" key="16">
    <source>
        <dbReference type="ARBA" id="ARBA00022729"/>
    </source>
</evidence>
<feature type="coiled-coil region" evidence="32">
    <location>
        <begin position="622"/>
        <end position="656"/>
    </location>
</feature>
<keyword evidence="26 32" id="KW-0564">Palmitate</keyword>
<evidence type="ECO:0000256" key="18">
    <source>
        <dbReference type="ARBA" id="ARBA00022844"/>
    </source>
</evidence>
<evidence type="ECO:0000256" key="5">
    <source>
        <dbReference type="ARBA" id="ARBA00004578"/>
    </source>
</evidence>